<comment type="caution">
    <text evidence="1">The sequence shown here is derived from an EMBL/GenBank/DDBJ whole genome shotgun (WGS) entry which is preliminary data.</text>
</comment>
<reference evidence="1 2" key="1">
    <citation type="journal article" date="2018" name="Front. Plant Sci.">
        <title>Red Clover (Trifolium pratense) and Zigzag Clover (T. medium) - A Picture of Genomic Similarities and Differences.</title>
        <authorList>
            <person name="Dluhosova J."/>
            <person name="Istvanek J."/>
            <person name="Nedelnik J."/>
            <person name="Repkova J."/>
        </authorList>
    </citation>
    <scope>NUCLEOTIDE SEQUENCE [LARGE SCALE GENOMIC DNA]</scope>
    <source>
        <strain evidence="2">cv. 10/8</strain>
        <tissue evidence="1">Leaf</tissue>
    </source>
</reference>
<evidence type="ECO:0000313" key="2">
    <source>
        <dbReference type="Proteomes" id="UP000265520"/>
    </source>
</evidence>
<feature type="non-terminal residue" evidence="1">
    <location>
        <position position="1"/>
    </location>
</feature>
<dbReference type="Proteomes" id="UP000265520">
    <property type="component" value="Unassembled WGS sequence"/>
</dbReference>
<organism evidence="1 2">
    <name type="scientific">Trifolium medium</name>
    <dbReference type="NCBI Taxonomy" id="97028"/>
    <lineage>
        <taxon>Eukaryota</taxon>
        <taxon>Viridiplantae</taxon>
        <taxon>Streptophyta</taxon>
        <taxon>Embryophyta</taxon>
        <taxon>Tracheophyta</taxon>
        <taxon>Spermatophyta</taxon>
        <taxon>Magnoliopsida</taxon>
        <taxon>eudicotyledons</taxon>
        <taxon>Gunneridae</taxon>
        <taxon>Pentapetalae</taxon>
        <taxon>rosids</taxon>
        <taxon>fabids</taxon>
        <taxon>Fabales</taxon>
        <taxon>Fabaceae</taxon>
        <taxon>Papilionoideae</taxon>
        <taxon>50 kb inversion clade</taxon>
        <taxon>NPAAA clade</taxon>
        <taxon>Hologalegina</taxon>
        <taxon>IRL clade</taxon>
        <taxon>Trifolieae</taxon>
        <taxon>Trifolium</taxon>
    </lineage>
</organism>
<protein>
    <submittedName>
        <fullName evidence="1">Uncharacterized protein</fullName>
    </submittedName>
</protein>
<keyword evidence="2" id="KW-1185">Reference proteome</keyword>
<dbReference type="EMBL" id="LXQA010982194">
    <property type="protein sequence ID" value="MCI79828.1"/>
    <property type="molecule type" value="Genomic_DNA"/>
</dbReference>
<evidence type="ECO:0000313" key="1">
    <source>
        <dbReference type="EMBL" id="MCI79828.1"/>
    </source>
</evidence>
<dbReference type="AlphaFoldDB" id="A0A392UUY3"/>
<proteinExistence type="predicted"/>
<accession>A0A392UUY3</accession>
<sequence length="57" mass="6376">PVATTSPGDRQRLNTSKLGLHWRQLATMSPPPRLGTSRTAPGDLWRQARITEYYVAV</sequence>
<name>A0A392UUY3_9FABA</name>